<dbReference type="AlphaFoldDB" id="A0A8H6XGH8"/>
<dbReference type="GO" id="GO:0016787">
    <property type="term" value="F:hydrolase activity"/>
    <property type="evidence" value="ECO:0007669"/>
    <property type="project" value="UniProtKB-KW"/>
</dbReference>
<name>A0A8H6XGH8_9AGAR</name>
<keyword evidence="6" id="KW-1185">Reference proteome</keyword>
<evidence type="ECO:0000313" key="5">
    <source>
        <dbReference type="EMBL" id="KAF7340289.1"/>
    </source>
</evidence>
<gene>
    <name evidence="5" type="ORF">MVEN_01948000</name>
</gene>
<feature type="signal peptide" evidence="3">
    <location>
        <begin position="1"/>
        <end position="21"/>
    </location>
</feature>
<feature type="domain" description="Carboxylesterase type B" evidence="4">
    <location>
        <begin position="23"/>
        <end position="490"/>
    </location>
</feature>
<feature type="chain" id="PRO_5034904871" description="Carboxylic ester hydrolase" evidence="3">
    <location>
        <begin position="22"/>
        <end position="558"/>
    </location>
</feature>
<keyword evidence="3" id="KW-0732">Signal</keyword>
<dbReference type="InterPro" id="IPR019826">
    <property type="entry name" value="Carboxylesterase_B_AS"/>
</dbReference>
<dbReference type="Gene3D" id="3.40.50.1820">
    <property type="entry name" value="alpha/beta hydrolase"/>
    <property type="match status" value="1"/>
</dbReference>
<organism evidence="5 6">
    <name type="scientific">Mycena venus</name>
    <dbReference type="NCBI Taxonomy" id="2733690"/>
    <lineage>
        <taxon>Eukaryota</taxon>
        <taxon>Fungi</taxon>
        <taxon>Dikarya</taxon>
        <taxon>Basidiomycota</taxon>
        <taxon>Agaricomycotina</taxon>
        <taxon>Agaricomycetes</taxon>
        <taxon>Agaricomycetidae</taxon>
        <taxon>Agaricales</taxon>
        <taxon>Marasmiineae</taxon>
        <taxon>Mycenaceae</taxon>
        <taxon>Mycena</taxon>
    </lineage>
</organism>
<dbReference type="OrthoDB" id="408631at2759"/>
<comment type="caution">
    <text evidence="5">The sequence shown here is derived from an EMBL/GenBank/DDBJ whole genome shotgun (WGS) entry which is preliminary data.</text>
</comment>
<dbReference type="InterPro" id="IPR002018">
    <property type="entry name" value="CarbesteraseB"/>
</dbReference>
<comment type="similarity">
    <text evidence="1 3">Belongs to the type-B carboxylesterase/lipase family.</text>
</comment>
<accession>A0A8H6XGH8</accession>
<reference evidence="5" key="1">
    <citation type="submission" date="2020-05" db="EMBL/GenBank/DDBJ databases">
        <title>Mycena genomes resolve the evolution of fungal bioluminescence.</title>
        <authorList>
            <person name="Tsai I.J."/>
        </authorList>
    </citation>
    <scope>NUCLEOTIDE SEQUENCE</scope>
    <source>
        <strain evidence="5">CCC161011</strain>
    </source>
</reference>
<dbReference type="EMBL" id="JACAZI010000019">
    <property type="protein sequence ID" value="KAF7340289.1"/>
    <property type="molecule type" value="Genomic_DNA"/>
</dbReference>
<evidence type="ECO:0000256" key="1">
    <source>
        <dbReference type="ARBA" id="ARBA00005964"/>
    </source>
</evidence>
<sequence length="558" mass="60501">MLGRPIFLSLCAYSYLSLAAARSPLISLPYGIFEGAKDGHLTKFLGVPFARPAARFELPQPPIRLHGIQDATTFGPACPQQALSPGIPFPVNNYSAISEACLTLDVFTPSSAHPGSKLPVLVWLYGGGWQSLGEPVIIVAPNYRLSAFGFLAGKEASDAGITNLGLRDQIFALEWVQKHIETFGGDPGRVVLGGFSAGSVSTGLLQLHNKHKTHSLFHGAFMASGVLWPSPSVADGQQDYDGLVAANNCTGSRDTLDCLRRVPFEAFLSTVNKTPDFFSFRSLSLVWGPRVDGDIIVRYPATSVIQGAFAKIPRMVGGVDDEGTLFAFSSLNVTTNIEFTDYIRSIYLPKASPNQISRVAKLYSPDPAQADTTQGSPFGTGSANQVTPEFKRIAAFEGDVALVSLRRFFFRHASRTQNIWSWLSKRGKSTPDLGAFHGSDIPMFFPPNATAATNNMAVDSIINFINTLDPNHSAASERLNSSPDLFWPKWDTPNAEASTSLLTFSDPAVINVTADNFRSESIDFLIGLHLEGATVSEWPRLSDMPVSDEAQVYLEKPF</sequence>
<protein>
    <recommendedName>
        <fullName evidence="3">Carboxylic ester hydrolase</fullName>
        <ecNumber evidence="3">3.1.1.-</ecNumber>
    </recommendedName>
</protein>
<dbReference type="PANTHER" id="PTHR11559">
    <property type="entry name" value="CARBOXYLESTERASE"/>
    <property type="match status" value="1"/>
</dbReference>
<dbReference type="InterPro" id="IPR050309">
    <property type="entry name" value="Type-B_Carboxylest/Lipase"/>
</dbReference>
<dbReference type="SUPFAM" id="SSF53474">
    <property type="entry name" value="alpha/beta-Hydrolases"/>
    <property type="match status" value="1"/>
</dbReference>
<dbReference type="Pfam" id="PF00135">
    <property type="entry name" value="COesterase"/>
    <property type="match status" value="1"/>
</dbReference>
<dbReference type="InterPro" id="IPR029058">
    <property type="entry name" value="AB_hydrolase_fold"/>
</dbReference>
<dbReference type="PROSITE" id="PS00122">
    <property type="entry name" value="CARBOXYLESTERASE_B_1"/>
    <property type="match status" value="1"/>
</dbReference>
<evidence type="ECO:0000259" key="4">
    <source>
        <dbReference type="Pfam" id="PF00135"/>
    </source>
</evidence>
<keyword evidence="2 3" id="KW-0378">Hydrolase</keyword>
<dbReference type="Proteomes" id="UP000620124">
    <property type="component" value="Unassembled WGS sequence"/>
</dbReference>
<dbReference type="EC" id="3.1.1.-" evidence="3"/>
<evidence type="ECO:0000256" key="2">
    <source>
        <dbReference type="ARBA" id="ARBA00022801"/>
    </source>
</evidence>
<evidence type="ECO:0000313" key="6">
    <source>
        <dbReference type="Proteomes" id="UP000620124"/>
    </source>
</evidence>
<evidence type="ECO:0000256" key="3">
    <source>
        <dbReference type="RuleBase" id="RU361235"/>
    </source>
</evidence>
<proteinExistence type="inferred from homology"/>